<dbReference type="Gene3D" id="3.40.50.10750">
    <property type="entry name" value="Isocitrate/Isopropylmalate dehydrogenase-like"/>
    <property type="match status" value="1"/>
</dbReference>
<name>A0ABY2VRR6_9GAMM</name>
<keyword evidence="1" id="KW-0808">Transferase</keyword>
<keyword evidence="2" id="KW-0012">Acyltransferase</keyword>
<feature type="domain" description="Phosphate acetyl/butaryl transferase" evidence="3">
    <location>
        <begin position="3"/>
        <end position="73"/>
    </location>
</feature>
<dbReference type="SUPFAM" id="SSF53659">
    <property type="entry name" value="Isocitrate/Isopropylmalate dehydrogenase-like"/>
    <property type="match status" value="1"/>
</dbReference>
<evidence type="ECO:0000256" key="1">
    <source>
        <dbReference type="ARBA" id="ARBA00022679"/>
    </source>
</evidence>
<evidence type="ECO:0000256" key="2">
    <source>
        <dbReference type="ARBA" id="ARBA00023315"/>
    </source>
</evidence>
<protein>
    <recommendedName>
        <fullName evidence="3">Phosphate acetyl/butaryl transferase domain-containing protein</fullName>
    </recommendedName>
</protein>
<dbReference type="Proteomes" id="UP000307164">
    <property type="component" value="Unassembled WGS sequence"/>
</dbReference>
<evidence type="ECO:0000313" key="4">
    <source>
        <dbReference type="EMBL" id="TMO67795.1"/>
    </source>
</evidence>
<accession>A0ABY2VRR6</accession>
<dbReference type="PANTHER" id="PTHR43356">
    <property type="entry name" value="PHOSPHATE ACETYLTRANSFERASE"/>
    <property type="match status" value="1"/>
</dbReference>
<dbReference type="InterPro" id="IPR002505">
    <property type="entry name" value="PTA_PTB"/>
</dbReference>
<reference evidence="5" key="1">
    <citation type="submission" date="2019-06" db="EMBL/GenBank/DDBJ databases">
        <title>Co-occurence of chitin degradation, pigmentation and bioactivity in marine Pseudoalteromonas.</title>
        <authorList>
            <person name="Sonnenschein E.C."/>
            <person name="Bech P.K."/>
        </authorList>
    </citation>
    <scope>NUCLEOTIDE SEQUENCE [LARGE SCALE GENOMIC DNA]</scope>
    <source>
        <strain evidence="5">S3895</strain>
    </source>
</reference>
<dbReference type="InterPro" id="IPR050500">
    <property type="entry name" value="Phos_Acetyltrans/Butyryltrans"/>
</dbReference>
<keyword evidence="5" id="KW-1185">Reference proteome</keyword>
<evidence type="ECO:0000259" key="3">
    <source>
        <dbReference type="Pfam" id="PF01515"/>
    </source>
</evidence>
<evidence type="ECO:0000313" key="5">
    <source>
        <dbReference type="Proteomes" id="UP000307164"/>
    </source>
</evidence>
<sequence length="78" mass="8657">KKGPLFLADTTVNFNPTAEELADITMMVAKEARNFNLTPRIAMLSYSNFGSSDSPEARLVAEATRILKQRNPSRSEEP</sequence>
<organism evidence="4 5">
    <name type="scientific">Pseudoalteromonas aurantia</name>
    <dbReference type="NCBI Taxonomy" id="43654"/>
    <lineage>
        <taxon>Bacteria</taxon>
        <taxon>Pseudomonadati</taxon>
        <taxon>Pseudomonadota</taxon>
        <taxon>Gammaproteobacteria</taxon>
        <taxon>Alteromonadales</taxon>
        <taxon>Pseudoalteromonadaceae</taxon>
        <taxon>Pseudoalteromonas</taxon>
    </lineage>
</organism>
<dbReference type="PANTHER" id="PTHR43356:SF3">
    <property type="entry name" value="PHOSPHATE ACETYLTRANSFERASE"/>
    <property type="match status" value="1"/>
</dbReference>
<dbReference type="Pfam" id="PF01515">
    <property type="entry name" value="PTA_PTB"/>
    <property type="match status" value="1"/>
</dbReference>
<dbReference type="RefSeq" id="WP_138676901.1">
    <property type="nucleotide sequence ID" value="NZ_PNBW01000273.1"/>
</dbReference>
<gene>
    <name evidence="4" type="ORF">CWC20_21450</name>
</gene>
<dbReference type="InterPro" id="IPR042112">
    <property type="entry name" value="P_AcTrfase_dom2"/>
</dbReference>
<dbReference type="EMBL" id="PNBW01000273">
    <property type="protein sequence ID" value="TMO67795.1"/>
    <property type="molecule type" value="Genomic_DNA"/>
</dbReference>
<feature type="non-terminal residue" evidence="4">
    <location>
        <position position="1"/>
    </location>
</feature>
<feature type="non-terminal residue" evidence="4">
    <location>
        <position position="78"/>
    </location>
</feature>
<proteinExistence type="predicted"/>
<comment type="caution">
    <text evidence="4">The sequence shown here is derived from an EMBL/GenBank/DDBJ whole genome shotgun (WGS) entry which is preliminary data.</text>
</comment>